<dbReference type="SUPFAM" id="SSF52047">
    <property type="entry name" value="RNI-like"/>
    <property type="match status" value="1"/>
</dbReference>
<reference evidence="4" key="2">
    <citation type="journal article" date="2008" name="Nucleic Acids Res.">
        <title>The rice annotation project database (RAP-DB): 2008 update.</title>
        <authorList>
            <consortium name="The rice annotation project (RAP)"/>
        </authorList>
    </citation>
    <scope>GENOME REANNOTATION</scope>
    <source>
        <strain evidence="4">cv. Nipponbare</strain>
    </source>
</reference>
<feature type="domain" description="At1g61320/AtMIF1 LRR" evidence="2">
    <location>
        <begin position="612"/>
        <end position="702"/>
    </location>
</feature>
<dbReference type="AlphaFoldDB" id="Q8LM21"/>
<proteinExistence type="predicted"/>
<feature type="compositionally biased region" description="Basic and acidic residues" evidence="1">
    <location>
        <begin position="154"/>
        <end position="167"/>
    </location>
</feature>
<sequence length="713" mass="79349">MDSSLVCWKLEILFRRALVLPIGKKFERNAVEHLSQMSVGILIRLATERASLRHNDEVGLQVEIHVSHGSELAESLVSHSLEAGFSISRVFYEAVTRGLTLRKKDSGFSLKFSNKLKPVMHYPVFTTKVKTTKVSLQRKMIIQSMVVVHAPNGKQEEHAECHEERRPSSSSGCRSHGGGEEVRLALLGIHVIQAPLSPLFEHSEILQVDPSCGPHQAGCEDSGSGELSLRCVCSKFVTFQILPSKEFLSIVRIIFNCCNTHDIWQHIHSRMPMRDAARAACVSHRFLRFWRGYPTVTIDQETLGLSSQRFWITSEDERGEYILTKAQKVLESRLSGSTIVQSLKLDLSTFRKAIVSATVAGGLLDCWLRAFVKPGIVDITVLLPKCEDDDDCYYYYGHDCLPEYTFPCSLLSDDEDKITSLQSLSLSSCGFHPTEGMTTLLGCWKSMSTVCLHRVAITDEELGFFLAGCLVLERLDLSFCNSIGALKIPSALRRLRSLRVRSCRMLRTIESGAPMLATVWYDGWPLLRFWLGGALETTHLEVHATRMGDVIQYAGSKLPSAALNLETLVLSTVYEIAYGIRWYNDQNRGNPDDGASCRGREASKLRNGGIVGNLRKVTITGFCSANSLVELTCHILVIAALSLEHLTLDTSPGYDRKCSSYDRCRKMSTEALREAETALAAARKYVEPKVPDSVNLMVLGPCGRCHLGMEYGS</sequence>
<dbReference type="Pfam" id="PF23622">
    <property type="entry name" value="LRR_At1g61320_AtMIF1"/>
    <property type="match status" value="2"/>
</dbReference>
<protein>
    <recommendedName>
        <fullName evidence="2">At1g61320/AtMIF1 LRR domain-containing protein</fullName>
    </recommendedName>
</protein>
<gene>
    <name evidence="3" type="primary">OSJNAa0019N10.24</name>
</gene>
<dbReference type="InterPro" id="IPR053772">
    <property type="entry name" value="At1g61320/At1g61330-like"/>
</dbReference>
<dbReference type="Gene3D" id="3.80.10.10">
    <property type="entry name" value="Ribonuclease Inhibitor"/>
    <property type="match status" value="1"/>
</dbReference>
<dbReference type="SUPFAM" id="SSF81383">
    <property type="entry name" value="F-box domain"/>
    <property type="match status" value="1"/>
</dbReference>
<evidence type="ECO:0000313" key="4">
    <source>
        <dbReference type="Proteomes" id="UP000000763"/>
    </source>
</evidence>
<accession>Q8LM21</accession>
<dbReference type="EMBL" id="AC124213">
    <property type="protein sequence ID" value="AAM74466.1"/>
    <property type="molecule type" value="Genomic_DNA"/>
</dbReference>
<organism evidence="3 4">
    <name type="scientific">Oryza sativa subsp. japonica</name>
    <name type="common">Rice</name>
    <dbReference type="NCBI Taxonomy" id="39947"/>
    <lineage>
        <taxon>Eukaryota</taxon>
        <taxon>Viridiplantae</taxon>
        <taxon>Streptophyta</taxon>
        <taxon>Embryophyta</taxon>
        <taxon>Tracheophyta</taxon>
        <taxon>Spermatophyta</taxon>
        <taxon>Magnoliopsida</taxon>
        <taxon>Liliopsida</taxon>
        <taxon>Poales</taxon>
        <taxon>Poaceae</taxon>
        <taxon>BOP clade</taxon>
        <taxon>Oryzoideae</taxon>
        <taxon>Oryzeae</taxon>
        <taxon>Oryzinae</taxon>
        <taxon>Oryza</taxon>
        <taxon>Oryza sativa</taxon>
    </lineage>
</organism>
<dbReference type="Proteomes" id="UP000000763">
    <property type="component" value="Chromosome 10"/>
</dbReference>
<dbReference type="PANTHER" id="PTHR34145">
    <property type="entry name" value="OS02G0105600 PROTEIN"/>
    <property type="match status" value="1"/>
</dbReference>
<evidence type="ECO:0000313" key="3">
    <source>
        <dbReference type="EMBL" id="AAM74466.1"/>
    </source>
</evidence>
<reference evidence="4" key="1">
    <citation type="journal article" date="2005" name="Nature">
        <title>The map-based sequence of the rice genome.</title>
        <authorList>
            <consortium name="International rice genome sequencing project (IRGSP)"/>
            <person name="Matsumoto T."/>
            <person name="Wu J."/>
            <person name="Kanamori H."/>
            <person name="Katayose Y."/>
            <person name="Fujisawa M."/>
            <person name="Namiki N."/>
            <person name="Mizuno H."/>
            <person name="Yamamoto K."/>
            <person name="Antonio B.A."/>
            <person name="Baba T."/>
            <person name="Sakata K."/>
            <person name="Nagamura Y."/>
            <person name="Aoki H."/>
            <person name="Arikawa K."/>
            <person name="Arita K."/>
            <person name="Bito T."/>
            <person name="Chiden Y."/>
            <person name="Fujitsuka N."/>
            <person name="Fukunaka R."/>
            <person name="Hamada M."/>
            <person name="Harada C."/>
            <person name="Hayashi A."/>
            <person name="Hijishita S."/>
            <person name="Honda M."/>
            <person name="Hosokawa S."/>
            <person name="Ichikawa Y."/>
            <person name="Idonuma A."/>
            <person name="Iijima M."/>
            <person name="Ikeda M."/>
            <person name="Ikeno M."/>
            <person name="Ito K."/>
            <person name="Ito S."/>
            <person name="Ito T."/>
            <person name="Ito Y."/>
            <person name="Ito Y."/>
            <person name="Iwabuchi A."/>
            <person name="Kamiya K."/>
            <person name="Karasawa W."/>
            <person name="Kurita K."/>
            <person name="Katagiri S."/>
            <person name="Kikuta A."/>
            <person name="Kobayashi H."/>
            <person name="Kobayashi N."/>
            <person name="Machita K."/>
            <person name="Maehara T."/>
            <person name="Masukawa M."/>
            <person name="Mizubayashi T."/>
            <person name="Mukai Y."/>
            <person name="Nagasaki H."/>
            <person name="Nagata Y."/>
            <person name="Naito S."/>
            <person name="Nakashima M."/>
            <person name="Nakama Y."/>
            <person name="Nakamichi Y."/>
            <person name="Nakamura M."/>
            <person name="Meguro A."/>
            <person name="Negishi M."/>
            <person name="Ohta I."/>
            <person name="Ohta T."/>
            <person name="Okamoto M."/>
            <person name="Ono N."/>
            <person name="Saji S."/>
            <person name="Sakaguchi M."/>
            <person name="Sakai K."/>
            <person name="Shibata M."/>
            <person name="Shimokawa T."/>
            <person name="Song J."/>
            <person name="Takazaki Y."/>
            <person name="Terasawa K."/>
            <person name="Tsugane M."/>
            <person name="Tsuji K."/>
            <person name="Ueda S."/>
            <person name="Waki K."/>
            <person name="Yamagata H."/>
            <person name="Yamamoto M."/>
            <person name="Yamamoto S."/>
            <person name="Yamane H."/>
            <person name="Yoshiki S."/>
            <person name="Yoshihara R."/>
            <person name="Yukawa K."/>
            <person name="Zhong H."/>
            <person name="Yano M."/>
            <person name="Yuan Q."/>
            <person name="Ouyang S."/>
            <person name="Liu J."/>
            <person name="Jones K.M."/>
            <person name="Gansberger K."/>
            <person name="Moffat K."/>
            <person name="Hill J."/>
            <person name="Bera J."/>
            <person name="Fadrosh D."/>
            <person name="Jin S."/>
            <person name="Johri S."/>
            <person name="Kim M."/>
            <person name="Overton L."/>
            <person name="Reardon M."/>
            <person name="Tsitrin T."/>
            <person name="Vuong H."/>
            <person name="Weaver B."/>
            <person name="Ciecko A."/>
            <person name="Tallon L."/>
            <person name="Jackson J."/>
            <person name="Pai G."/>
            <person name="Aken S.V."/>
            <person name="Utterback T."/>
            <person name="Reidmuller S."/>
            <person name="Feldblyum T."/>
            <person name="Hsiao J."/>
            <person name="Zismann V."/>
            <person name="Iobst S."/>
            <person name="de Vazeille A.R."/>
            <person name="Buell C.R."/>
            <person name="Ying K."/>
            <person name="Li Y."/>
            <person name="Lu T."/>
            <person name="Huang Y."/>
            <person name="Zhao Q."/>
            <person name="Feng Q."/>
            <person name="Zhang L."/>
            <person name="Zhu J."/>
            <person name="Weng Q."/>
            <person name="Mu J."/>
            <person name="Lu Y."/>
            <person name="Fan D."/>
            <person name="Liu Y."/>
            <person name="Guan J."/>
            <person name="Zhang Y."/>
            <person name="Yu S."/>
            <person name="Liu X."/>
            <person name="Zhang Y."/>
            <person name="Hong G."/>
            <person name="Han B."/>
            <person name="Choisne N."/>
            <person name="Demange N."/>
            <person name="Orjeda G."/>
            <person name="Samain S."/>
            <person name="Cattolico L."/>
            <person name="Pelletier E."/>
            <person name="Couloux A."/>
            <person name="Segurens B."/>
            <person name="Wincker P."/>
            <person name="D'Hont A."/>
            <person name="Scarpelli C."/>
            <person name="Weissenbach J."/>
            <person name="Salanoubat M."/>
            <person name="Quetier F."/>
            <person name="Yu Y."/>
            <person name="Kim H.R."/>
            <person name="Rambo T."/>
            <person name="Currie J."/>
            <person name="Collura K."/>
            <person name="Luo M."/>
            <person name="Yang T."/>
            <person name="Ammiraju J.S.S."/>
            <person name="Engler F."/>
            <person name="Soderlund C."/>
            <person name="Wing R.A."/>
            <person name="Palmer L.E."/>
            <person name="de la Bastide M."/>
            <person name="Spiegel L."/>
            <person name="Nascimento L."/>
            <person name="Zutavern T."/>
            <person name="O'Shaughnessy A."/>
            <person name="Dike S."/>
            <person name="Dedhia N."/>
            <person name="Preston R."/>
            <person name="Balija V."/>
            <person name="McCombie W.R."/>
            <person name="Chow T."/>
            <person name="Chen H."/>
            <person name="Chung M."/>
            <person name="Chen C."/>
            <person name="Shaw J."/>
            <person name="Wu H."/>
            <person name="Hsiao K."/>
            <person name="Chao Y."/>
            <person name="Chu M."/>
            <person name="Cheng C."/>
            <person name="Hour A."/>
            <person name="Lee P."/>
            <person name="Lin S."/>
            <person name="Lin Y."/>
            <person name="Liou J."/>
            <person name="Liu S."/>
            <person name="Hsing Y."/>
            <person name="Raghuvanshi S."/>
            <person name="Mohanty A."/>
            <person name="Bharti A.K."/>
            <person name="Gaur A."/>
            <person name="Gupta V."/>
            <person name="Kumar D."/>
            <person name="Ravi V."/>
            <person name="Vij S."/>
            <person name="Kapur A."/>
            <person name="Khurana P."/>
            <person name="Khurana P."/>
            <person name="Khurana J.P."/>
            <person name="Tyagi A.K."/>
            <person name="Gaikwad K."/>
            <person name="Singh A."/>
            <person name="Dalal V."/>
            <person name="Srivastava S."/>
            <person name="Dixit A."/>
            <person name="Pal A.K."/>
            <person name="Ghazi I.A."/>
            <person name="Yadav M."/>
            <person name="Pandit A."/>
            <person name="Bhargava A."/>
            <person name="Sureshbabu K."/>
            <person name="Batra K."/>
            <person name="Sharma T.R."/>
            <person name="Mohapatra T."/>
            <person name="Singh N.K."/>
            <person name="Messing J."/>
            <person name="Nelson A.B."/>
            <person name="Fuks G."/>
            <person name="Kavchok S."/>
            <person name="Keizer G."/>
            <person name="Linton E."/>
            <person name="Llaca V."/>
            <person name="Song R."/>
            <person name="Tanyolac B."/>
            <person name="Young S."/>
            <person name="Ho-Il K."/>
            <person name="Hahn J.H."/>
            <person name="Sangsakoo G."/>
            <person name="Vanavichit A."/>
            <person name="de Mattos Luiz.A.T."/>
            <person name="Zimmer P.D."/>
            <person name="Malone G."/>
            <person name="Dellagostin O."/>
            <person name="de Oliveira A.C."/>
            <person name="Bevan M."/>
            <person name="Bancroft I."/>
            <person name="Minx P."/>
            <person name="Cordum H."/>
            <person name="Wilson R."/>
            <person name="Cheng Z."/>
            <person name="Jin W."/>
            <person name="Jiang J."/>
            <person name="Leong S.A."/>
            <person name="Iwama H."/>
            <person name="Gojobori T."/>
            <person name="Itoh T."/>
            <person name="Niimura Y."/>
            <person name="Fujii Y."/>
            <person name="Habara T."/>
            <person name="Sakai H."/>
            <person name="Sato Y."/>
            <person name="Wilson G."/>
            <person name="Kumar K."/>
            <person name="McCouch S."/>
            <person name="Juretic N."/>
            <person name="Hoen D."/>
            <person name="Wright S."/>
            <person name="Bruskiewich R."/>
            <person name="Bureau T."/>
            <person name="Miyao A."/>
            <person name="Hirochika H."/>
            <person name="Nishikawa T."/>
            <person name="Kadowaki K."/>
            <person name="Sugiura M."/>
            <person name="Burr B."/>
            <person name="Sasaki T."/>
        </authorList>
    </citation>
    <scope>NUCLEOTIDE SEQUENCE [LARGE SCALE GENOMIC DNA]</scope>
    <source>
        <strain evidence="4">cv. Nipponbare</strain>
    </source>
</reference>
<feature type="region of interest" description="Disordered" evidence="1">
    <location>
        <begin position="154"/>
        <end position="177"/>
    </location>
</feature>
<dbReference type="InterPro" id="IPR032675">
    <property type="entry name" value="LRR_dom_sf"/>
</dbReference>
<feature type="domain" description="At1g61320/AtMIF1 LRR" evidence="2">
    <location>
        <begin position="340"/>
        <end position="576"/>
    </location>
</feature>
<dbReference type="PANTHER" id="PTHR34145:SF58">
    <property type="entry name" value="OS10G0384600 PROTEIN"/>
    <property type="match status" value="1"/>
</dbReference>
<evidence type="ECO:0000256" key="1">
    <source>
        <dbReference type="SAM" id="MobiDB-lite"/>
    </source>
</evidence>
<evidence type="ECO:0000259" key="2">
    <source>
        <dbReference type="Pfam" id="PF23622"/>
    </source>
</evidence>
<name>Q8LM21_ORYSJ</name>
<dbReference type="InterPro" id="IPR055357">
    <property type="entry name" value="LRR_At1g61320_AtMIF1"/>
</dbReference>
<dbReference type="InterPro" id="IPR036047">
    <property type="entry name" value="F-box-like_dom_sf"/>
</dbReference>